<dbReference type="Proteomes" id="UP000318422">
    <property type="component" value="Unassembled WGS sequence"/>
</dbReference>
<feature type="domain" description="Putative type VI secretion system Rhs element associated Vgr" evidence="4">
    <location>
        <begin position="570"/>
        <end position="676"/>
    </location>
</feature>
<dbReference type="InterPro" id="IPR028244">
    <property type="entry name" value="T6SS_Rhs_Vgr_dom"/>
</dbReference>
<protein>
    <recommendedName>
        <fullName evidence="7">Type VI secretion system secreted protein VgrG</fullName>
    </recommendedName>
</protein>
<comment type="caution">
    <text evidence="5">The sequence shown here is derived from an EMBL/GenBank/DDBJ whole genome shotgun (WGS) entry which is preliminary data.</text>
</comment>
<dbReference type="InterPro" id="IPR037026">
    <property type="entry name" value="Vgr_OB-fold_dom_sf"/>
</dbReference>
<dbReference type="InterPro" id="IPR017847">
    <property type="entry name" value="T6SS_RhsGE_Vgr_subset"/>
</dbReference>
<dbReference type="Pfam" id="PF10106">
    <property type="entry name" value="DUF2345"/>
    <property type="match status" value="1"/>
</dbReference>
<dbReference type="Gene3D" id="2.40.50.230">
    <property type="entry name" value="Gp5 N-terminal domain"/>
    <property type="match status" value="1"/>
</dbReference>
<dbReference type="Gene3D" id="3.55.50.10">
    <property type="entry name" value="Baseplate protein-like domains"/>
    <property type="match status" value="1"/>
</dbReference>
<dbReference type="SUPFAM" id="SSF69255">
    <property type="entry name" value="gp5 N-terminal domain-like"/>
    <property type="match status" value="1"/>
</dbReference>
<dbReference type="InterPro" id="IPR006533">
    <property type="entry name" value="T6SS_Vgr_RhsGE"/>
</dbReference>
<dbReference type="NCBIfam" id="TIGR03361">
    <property type="entry name" value="VI_Rhs_Vgr"/>
    <property type="match status" value="1"/>
</dbReference>
<dbReference type="Pfam" id="PF05954">
    <property type="entry name" value="Phage_GPD"/>
    <property type="match status" value="1"/>
</dbReference>
<dbReference type="NCBIfam" id="TIGR01646">
    <property type="entry name" value="vgr_GE"/>
    <property type="match status" value="1"/>
</dbReference>
<comment type="similarity">
    <text evidence="1">Belongs to the VgrG protein family.</text>
</comment>
<organism evidence="5 6">
    <name type="scientific">Zoogloea ramigera</name>
    <dbReference type="NCBI Taxonomy" id="350"/>
    <lineage>
        <taxon>Bacteria</taxon>
        <taxon>Pseudomonadati</taxon>
        <taxon>Pseudomonadota</taxon>
        <taxon>Betaproteobacteria</taxon>
        <taxon>Rhodocyclales</taxon>
        <taxon>Zoogloeaceae</taxon>
        <taxon>Zoogloea</taxon>
    </lineage>
</organism>
<dbReference type="InterPro" id="IPR006531">
    <property type="entry name" value="Gp5/Vgr_OB"/>
</dbReference>
<proteinExistence type="inferred from homology"/>
<dbReference type="InterPro" id="IPR018769">
    <property type="entry name" value="VgrG2_DUF2345"/>
</dbReference>
<dbReference type="SUPFAM" id="SSF69279">
    <property type="entry name" value="Phage tail proteins"/>
    <property type="match status" value="2"/>
</dbReference>
<reference evidence="5 6" key="1">
    <citation type="submission" date="2019-06" db="EMBL/GenBank/DDBJ databases">
        <title>Whole genome shotgun sequence of Zoogloea ramigera NBRC 15342.</title>
        <authorList>
            <person name="Hosoyama A."/>
            <person name="Uohara A."/>
            <person name="Ohji S."/>
            <person name="Ichikawa N."/>
        </authorList>
    </citation>
    <scope>NUCLEOTIDE SEQUENCE [LARGE SCALE GENOMIC DNA]</scope>
    <source>
        <strain evidence="5 6">NBRC 15342</strain>
    </source>
</reference>
<feature type="domain" description="Gp5/Type VI secretion system Vgr protein OB-fold" evidence="2">
    <location>
        <begin position="500"/>
        <end position="541"/>
    </location>
</feature>
<dbReference type="Gene3D" id="4.10.220.110">
    <property type="match status" value="1"/>
</dbReference>
<keyword evidence="6" id="KW-1185">Reference proteome</keyword>
<evidence type="ECO:0000313" key="6">
    <source>
        <dbReference type="Proteomes" id="UP000318422"/>
    </source>
</evidence>
<name>A0A4Y4CXF4_ZOORA</name>
<dbReference type="Pfam" id="PF13296">
    <property type="entry name" value="T6SS_Vgr"/>
    <property type="match status" value="1"/>
</dbReference>
<gene>
    <name evidence="5" type="ORF">ZRA01_22270</name>
</gene>
<dbReference type="RefSeq" id="WP_170182952.1">
    <property type="nucleotide sequence ID" value="NZ_BJNV01000036.1"/>
</dbReference>
<evidence type="ECO:0000259" key="2">
    <source>
        <dbReference type="Pfam" id="PF04717"/>
    </source>
</evidence>
<dbReference type="AlphaFoldDB" id="A0A4Y4CXF4"/>
<sequence length="928" mass="100156">MSSSSTSTPSPGGLLHAWLQNLGLAQANRPLRLRIGGADAPLAHTLMVHRFHASEATCAATSLSLRLLCVTTRADIPPWQFLGQPLQLQVVTDSGRLRAFNALIVRAQPGQFDGSLQTWLIEAVDACTFMGAGRNSRIYLRKNVIEITEQLLGEWRAHSPVLAGCFDFDTRQLTPDRYPQREMSIQWNESDPAFLMRLWRKHGIAWGVRAEAETSPTDPPRHTLVLVDDSAQLPANPAGRLRCHTGTAVREHDDITLWSPVGRVVPSLVERAAWSYTQQQPLRADTRSMAHLDEQGDALARALTDVRIEPPHWADGTTHHQQLTLLRMQHHEMNATAVSGASTARDLACLTWAAIDEIPGELPLAGPSEAAGNEFLFTQVSHWGSNNLPKDIADALDSLIAASGWELTRPNIGQHDEARRYANTFCAIPRHTPLSPAFDPALHWPSLPPMSAVVVCPEGEEVYCDEHGRVHVQFQGLRATDHSHAAGAGTSGTPGDSAPVRVATPAASARQGFIQLPRRGDEVIVSFMGGDPDKPIITHAVHSPANPPPRFHDSGNLPGNRHLSGNRSIEIKGSRATHVLHDSTPGQPRFQAHCDFTHSQLNLGYIVHPRQDGKAEPRGEGLELRTDGAAATRAARGILLSAWKRLGSSGGQLDYAEALALMESGLELFKSMGDYAARHQGRPPEADGQAALHTLAKQWENGTNTAPKAEPADTAFIALTAPQGIVHTTPETIAQYAGHNADTVAQHHVQIAAGQHYAVNAGQGIRQFAHGGGIHHIAHQGEFVMQSQHDNTRLESALNINLNAGQETRITARSITLVAEDGSFIKIGDGITLGTNGAIKQHAASFPHAGPQTVAAQKPEFTQEAVQASFVLRRNASNPHSPPLAEQPYKIELSDGSVVEGITDAEGRTSLAERDAMHIATISAGSKA</sequence>
<dbReference type="Gene3D" id="2.30.110.50">
    <property type="match status" value="1"/>
</dbReference>
<dbReference type="Pfam" id="PF04717">
    <property type="entry name" value="Phage_base_V"/>
    <property type="match status" value="1"/>
</dbReference>
<evidence type="ECO:0000259" key="4">
    <source>
        <dbReference type="Pfam" id="PF13296"/>
    </source>
</evidence>
<dbReference type="EMBL" id="BJNV01000036">
    <property type="protein sequence ID" value="GEC96154.1"/>
    <property type="molecule type" value="Genomic_DNA"/>
</dbReference>
<feature type="domain" description="DUF2345" evidence="3">
    <location>
        <begin position="712"/>
        <end position="852"/>
    </location>
</feature>
<accession>A0A4Y4CXF4</accession>
<evidence type="ECO:0000313" key="5">
    <source>
        <dbReference type="EMBL" id="GEC96154.1"/>
    </source>
</evidence>
<evidence type="ECO:0000259" key="3">
    <source>
        <dbReference type="Pfam" id="PF10106"/>
    </source>
</evidence>
<evidence type="ECO:0008006" key="7">
    <source>
        <dbReference type="Google" id="ProtNLM"/>
    </source>
</evidence>
<evidence type="ECO:0000256" key="1">
    <source>
        <dbReference type="ARBA" id="ARBA00005558"/>
    </source>
</evidence>